<dbReference type="InterPro" id="IPR004125">
    <property type="entry name" value="Signal_recog_particle_SRP54_M"/>
</dbReference>
<feature type="binding site" evidence="9">
    <location>
        <begin position="248"/>
        <end position="251"/>
    </location>
    <ligand>
        <name>GTP</name>
        <dbReference type="ChEBI" id="CHEBI:37565"/>
    </ligand>
</feature>
<dbReference type="GO" id="GO:0048500">
    <property type="term" value="C:signal recognition particle"/>
    <property type="evidence" value="ECO:0007669"/>
    <property type="project" value="UniProtKB-UniRule"/>
</dbReference>
<dbReference type="InterPro" id="IPR042101">
    <property type="entry name" value="SRP54_N_sf"/>
</dbReference>
<comment type="subunit">
    <text evidence="9">Part of the signal recognition particle protein translocation system, which is composed of SRP and FtsY.</text>
</comment>
<dbReference type="RefSeq" id="WP_027047995.1">
    <property type="nucleotide sequence ID" value="NZ_CP025257.1"/>
</dbReference>
<dbReference type="Pfam" id="PF02881">
    <property type="entry name" value="SRP54_N"/>
    <property type="match status" value="1"/>
</dbReference>
<evidence type="ECO:0000313" key="11">
    <source>
        <dbReference type="EMBL" id="AUF83657.1"/>
    </source>
</evidence>
<dbReference type="OrthoDB" id="9804720at2"/>
<dbReference type="Gene3D" id="1.20.120.140">
    <property type="entry name" value="Signal recognition particle SRP54, nucleotide-binding domain"/>
    <property type="match status" value="1"/>
</dbReference>
<keyword evidence="7 9" id="KW-0687">Ribonucleoprotein</keyword>
<evidence type="ECO:0000256" key="6">
    <source>
        <dbReference type="ARBA" id="ARBA00023135"/>
    </source>
</evidence>
<dbReference type="SMART" id="SM00963">
    <property type="entry name" value="SRP54_N"/>
    <property type="match status" value="1"/>
</dbReference>
<dbReference type="PROSITE" id="PS00300">
    <property type="entry name" value="SRP54"/>
    <property type="match status" value="1"/>
</dbReference>
<keyword evidence="5 9" id="KW-0342">GTP-binding</keyword>
<dbReference type="SMART" id="SM00962">
    <property type="entry name" value="SRP54"/>
    <property type="match status" value="1"/>
</dbReference>
<keyword evidence="2 9" id="KW-0547">Nucleotide-binding</keyword>
<evidence type="ECO:0000256" key="4">
    <source>
        <dbReference type="ARBA" id="ARBA00022884"/>
    </source>
</evidence>
<feature type="binding site" evidence="9">
    <location>
        <begin position="190"/>
        <end position="194"/>
    </location>
    <ligand>
        <name>GTP</name>
        <dbReference type="ChEBI" id="CHEBI:37565"/>
    </ligand>
</feature>
<dbReference type="Gene3D" id="1.10.260.30">
    <property type="entry name" value="Signal recognition particle, SRP54 subunit, M-domain"/>
    <property type="match status" value="1"/>
</dbReference>
<sequence>MAFGDFLSKRMKKSIEKNMKQSTLHADNIKDTLREIRLALLEADVNVDVVKALIANIKEKAEGGYIEEGVKAHQQMVKLVHEELITVLGKENAPLNLSKKPTVIMMVGLQGSGKTTTTNKLAYLLSKKNAKKPLMVGLDIYRPGAIDQLIELGQKSNIPVFEKGKQSPLKTAKQAIEFAENNGHDVVLLDTAGRLQIDKELMNELNELRKSTSPSEILLVVDGMIGQEIINVTNEFNSLLKLSGVVVTKLDGDARGGATLSISYMTKLPIKFIGEGEGINALAPFYPKRMADRILGMGDIETLFEKAVENIDERSMQKTMKRMFMGQYDLEDLRNQLGQMAKMGSLSGLMKMIPGAGKLSETQIEDAQRKLVVFSIIMDSMTLKERREPKLLKSLTRKNRIIRGSGRTEKEFNELVNNFEKGKKQVMEMTKMMKQGRMPNFGGRGF</sequence>
<dbReference type="AlphaFoldDB" id="A0A2K9C5U1"/>
<evidence type="ECO:0000256" key="5">
    <source>
        <dbReference type="ARBA" id="ARBA00023134"/>
    </source>
</evidence>
<dbReference type="KEGG" id="msyr:CXP39_02495"/>
<dbReference type="PANTHER" id="PTHR11564:SF5">
    <property type="entry name" value="SIGNAL RECOGNITION PARTICLE SUBUNIT SRP54"/>
    <property type="match status" value="1"/>
</dbReference>
<evidence type="ECO:0000256" key="7">
    <source>
        <dbReference type="ARBA" id="ARBA00023274"/>
    </source>
</evidence>
<proteinExistence type="inferred from homology"/>
<comment type="function">
    <text evidence="9">Involved in targeting and insertion of nascent membrane proteins into the cytoplasmic membrane. Binds to the hydrophobic signal sequence of the ribosome-nascent chain (RNC) as it emerges from the ribosomes. The SRP-RNC complex is then targeted to the cytoplasmic membrane where it interacts with the SRP receptor FtsY.</text>
</comment>
<keyword evidence="12" id="KW-1185">Reference proteome</keyword>
<evidence type="ECO:0000256" key="8">
    <source>
        <dbReference type="ARBA" id="ARBA00048027"/>
    </source>
</evidence>
<comment type="domain">
    <text evidence="9">Composed of three domains: the N-terminal N domain, which is responsible for interactions with the ribosome, the central G domain, which binds GTP, and the C-terminal M domain, which binds the RNA and the signal sequence of the RNC.</text>
</comment>
<dbReference type="GO" id="GO:0006614">
    <property type="term" value="P:SRP-dependent cotranslational protein targeting to membrane"/>
    <property type="evidence" value="ECO:0007669"/>
    <property type="project" value="InterPro"/>
</dbReference>
<keyword evidence="4 9" id="KW-0694">RNA-binding</keyword>
<dbReference type="InterPro" id="IPR000897">
    <property type="entry name" value="SRP54_GTPase_dom"/>
</dbReference>
<evidence type="ECO:0000256" key="1">
    <source>
        <dbReference type="ARBA" id="ARBA00005450"/>
    </source>
</evidence>
<dbReference type="Pfam" id="PF02978">
    <property type="entry name" value="SRP_SPB"/>
    <property type="match status" value="1"/>
</dbReference>
<dbReference type="InterPro" id="IPR027417">
    <property type="entry name" value="P-loop_NTPase"/>
</dbReference>
<dbReference type="HAMAP" id="MF_00306">
    <property type="entry name" value="SRP54"/>
    <property type="match status" value="1"/>
</dbReference>
<dbReference type="SMART" id="SM00382">
    <property type="entry name" value="AAA"/>
    <property type="match status" value="1"/>
</dbReference>
<dbReference type="InterPro" id="IPR004780">
    <property type="entry name" value="SRP"/>
</dbReference>
<dbReference type="InterPro" id="IPR022941">
    <property type="entry name" value="SRP54"/>
</dbReference>
<comment type="catalytic activity">
    <reaction evidence="8 9">
        <text>GTP + H2O = GDP + phosphate + H(+)</text>
        <dbReference type="Rhea" id="RHEA:19669"/>
        <dbReference type="ChEBI" id="CHEBI:15377"/>
        <dbReference type="ChEBI" id="CHEBI:15378"/>
        <dbReference type="ChEBI" id="CHEBI:37565"/>
        <dbReference type="ChEBI" id="CHEBI:43474"/>
        <dbReference type="ChEBI" id="CHEBI:58189"/>
        <dbReference type="EC" id="3.6.5.4"/>
    </reaction>
</comment>
<feature type="binding site" evidence="9">
    <location>
        <begin position="108"/>
        <end position="115"/>
    </location>
    <ligand>
        <name>GTP</name>
        <dbReference type="ChEBI" id="CHEBI:37565"/>
    </ligand>
</feature>
<dbReference type="Proteomes" id="UP000233419">
    <property type="component" value="Chromosome"/>
</dbReference>
<dbReference type="InterPro" id="IPR013822">
    <property type="entry name" value="Signal_recog_particl_SRP54_hlx"/>
</dbReference>
<evidence type="ECO:0000259" key="10">
    <source>
        <dbReference type="PROSITE" id="PS00300"/>
    </source>
</evidence>
<comment type="similarity">
    <text evidence="1 9">Belongs to the GTP-binding SRP family. SRP54 subfamily.</text>
</comment>
<dbReference type="NCBIfam" id="TIGR00959">
    <property type="entry name" value="ffh"/>
    <property type="match status" value="1"/>
</dbReference>
<protein>
    <recommendedName>
        <fullName evidence="9">Signal recognition particle protein</fullName>
        <ecNumber evidence="9">3.6.5.4</ecNumber>
    </recommendedName>
    <alternativeName>
        <fullName evidence="9">Fifty-four homolog</fullName>
    </alternativeName>
</protein>
<dbReference type="SUPFAM" id="SSF52540">
    <property type="entry name" value="P-loop containing nucleoside triphosphate hydrolases"/>
    <property type="match status" value="1"/>
</dbReference>
<dbReference type="GO" id="GO:0003924">
    <property type="term" value="F:GTPase activity"/>
    <property type="evidence" value="ECO:0007669"/>
    <property type="project" value="UniProtKB-UniRule"/>
</dbReference>
<dbReference type="InterPro" id="IPR003593">
    <property type="entry name" value="AAA+_ATPase"/>
</dbReference>
<evidence type="ECO:0000256" key="2">
    <source>
        <dbReference type="ARBA" id="ARBA00022741"/>
    </source>
</evidence>
<accession>A0A2K9C5U1</accession>
<dbReference type="CDD" id="cd18539">
    <property type="entry name" value="SRP_G"/>
    <property type="match status" value="1"/>
</dbReference>
<reference evidence="11 12" key="1">
    <citation type="submission" date="2017-12" db="EMBL/GenBank/DDBJ databases">
        <title>Mesoplasma syrphidae YJS, Complete Genome.</title>
        <authorList>
            <person name="Knight T.F."/>
            <person name="Citino T."/>
            <person name="Rubinstein R."/>
            <person name="Neuschaefer Z."/>
        </authorList>
    </citation>
    <scope>NUCLEOTIDE SEQUENCE [LARGE SCALE GENOMIC DNA]</scope>
    <source>
        <strain evidence="11 12">YJS</strain>
    </source>
</reference>
<dbReference type="Gene3D" id="3.40.50.300">
    <property type="entry name" value="P-loop containing nucleotide triphosphate hydrolases"/>
    <property type="match status" value="1"/>
</dbReference>
<dbReference type="GO" id="GO:0005525">
    <property type="term" value="F:GTP binding"/>
    <property type="evidence" value="ECO:0007669"/>
    <property type="project" value="UniProtKB-UniRule"/>
</dbReference>
<keyword evidence="6 9" id="KW-0733">Signal recognition particle</keyword>
<name>A0A2K9C5U1_9MOLU</name>
<dbReference type="Pfam" id="PF00448">
    <property type="entry name" value="SRP54"/>
    <property type="match status" value="1"/>
</dbReference>
<dbReference type="PANTHER" id="PTHR11564">
    <property type="entry name" value="SIGNAL RECOGNITION PARTICLE 54K PROTEIN SRP54"/>
    <property type="match status" value="1"/>
</dbReference>
<keyword evidence="9" id="KW-0963">Cytoplasm</keyword>
<keyword evidence="3 9" id="KW-0378">Hydrolase</keyword>
<evidence type="ECO:0000256" key="9">
    <source>
        <dbReference type="HAMAP-Rule" id="MF_00306"/>
    </source>
</evidence>
<feature type="domain" description="SRP54-type proteins GTP-binding" evidence="10">
    <location>
        <begin position="269"/>
        <end position="282"/>
    </location>
</feature>
<dbReference type="InterPro" id="IPR036891">
    <property type="entry name" value="Signal_recog_part_SRP54_M_sf"/>
</dbReference>
<gene>
    <name evidence="9 11" type="primary">ffh</name>
    <name evidence="11" type="ORF">CXP39_02495</name>
</gene>
<evidence type="ECO:0000256" key="3">
    <source>
        <dbReference type="ARBA" id="ARBA00022801"/>
    </source>
</evidence>
<comment type="subcellular location">
    <subcellularLocation>
        <location evidence="9">Cytoplasm</location>
    </subcellularLocation>
    <text evidence="9">The SRP-RNC complex is targeted to the cytoplasmic membrane.</text>
</comment>
<organism evidence="11 12">
    <name type="scientific">Mesoplasma syrphidae</name>
    <dbReference type="NCBI Taxonomy" id="225999"/>
    <lineage>
        <taxon>Bacteria</taxon>
        <taxon>Bacillati</taxon>
        <taxon>Mycoplasmatota</taxon>
        <taxon>Mollicutes</taxon>
        <taxon>Entomoplasmatales</taxon>
        <taxon>Entomoplasmataceae</taxon>
        <taxon>Mesoplasma</taxon>
    </lineage>
</organism>
<dbReference type="SUPFAM" id="SSF47446">
    <property type="entry name" value="Signal peptide-binding domain"/>
    <property type="match status" value="1"/>
</dbReference>
<dbReference type="EMBL" id="CP025257">
    <property type="protein sequence ID" value="AUF83657.1"/>
    <property type="molecule type" value="Genomic_DNA"/>
</dbReference>
<evidence type="ECO:0000313" key="12">
    <source>
        <dbReference type="Proteomes" id="UP000233419"/>
    </source>
</evidence>
<dbReference type="GO" id="GO:0008312">
    <property type="term" value="F:7S RNA binding"/>
    <property type="evidence" value="ECO:0007669"/>
    <property type="project" value="InterPro"/>
</dbReference>
<dbReference type="EC" id="3.6.5.4" evidence="9"/>